<proteinExistence type="predicted"/>
<keyword evidence="1" id="KW-0614">Plasmid</keyword>
<dbReference type="Proteomes" id="UP001156560">
    <property type="component" value="Plasmid pHLB"/>
</dbReference>
<evidence type="ECO:0000313" key="2">
    <source>
        <dbReference type="Proteomes" id="UP001156560"/>
    </source>
</evidence>
<dbReference type="EMBL" id="CP114197">
    <property type="protein sequence ID" value="WAT93820.1"/>
    <property type="molecule type" value="Genomic_DNA"/>
</dbReference>
<dbReference type="RefSeq" id="WP_077202346.1">
    <property type="nucleotide sequence ID" value="NZ_CP114197.1"/>
</dbReference>
<geneLocation type="plasmid" evidence="1 2">
    <name>pHLB</name>
</geneLocation>
<evidence type="ECO:0000313" key="1">
    <source>
        <dbReference type="EMBL" id="WAT93820.1"/>
    </source>
</evidence>
<protein>
    <submittedName>
        <fullName evidence="1">Uncharacterized protein</fullName>
    </submittedName>
</protein>
<name>A0AA47L9Y3_VIBPH</name>
<sequence length="84" mass="9575">MDSKDLEELRRVKGIFSTALDVDKYISEGITSRYRNTKTKFVLHCSKEELPEAISRRVNKLEFIPNKDGSSTLILGLNLKVSKC</sequence>
<dbReference type="AlphaFoldDB" id="A0AA47L9Y3"/>
<organism evidence="1 2">
    <name type="scientific">Vibrio parahaemolyticus</name>
    <dbReference type="NCBI Taxonomy" id="670"/>
    <lineage>
        <taxon>Bacteria</taxon>
        <taxon>Pseudomonadati</taxon>
        <taxon>Pseudomonadota</taxon>
        <taxon>Gammaproteobacteria</taxon>
        <taxon>Vibrionales</taxon>
        <taxon>Vibrionaceae</taxon>
        <taxon>Vibrio</taxon>
    </lineage>
</organism>
<gene>
    <name evidence="1" type="ORF">O1Q84_26920</name>
</gene>
<accession>A0AA47L9Y3</accession>
<reference evidence="1" key="1">
    <citation type="submission" date="2023-06" db="EMBL/GenBank/DDBJ databases">
        <title>Vibrio parahaemolyticus become highly virulent by producing novel Tc toxins.</title>
        <authorList>
            <person name="Yang F."/>
            <person name="You Y."/>
            <person name="Lai Q."/>
            <person name="Xu L."/>
            <person name="Li F."/>
        </authorList>
    </citation>
    <scope>NUCLEOTIDE SEQUENCE</scope>
    <source>
        <strain evidence="1">Vp-HL-202005</strain>
        <plasmid evidence="1">pHLB</plasmid>
    </source>
</reference>